<dbReference type="CDD" id="cd05467">
    <property type="entry name" value="CBM20"/>
    <property type="match status" value="1"/>
</dbReference>
<organism evidence="3 4">
    <name type="scientific">Chlamydomonas schloesseri</name>
    <dbReference type="NCBI Taxonomy" id="2026947"/>
    <lineage>
        <taxon>Eukaryota</taxon>
        <taxon>Viridiplantae</taxon>
        <taxon>Chlorophyta</taxon>
        <taxon>core chlorophytes</taxon>
        <taxon>Chlorophyceae</taxon>
        <taxon>CS clade</taxon>
        <taxon>Chlamydomonadales</taxon>
        <taxon>Chlamydomonadaceae</taxon>
        <taxon>Chlamydomonas</taxon>
    </lineage>
</organism>
<feature type="domain" description="CBM20" evidence="2">
    <location>
        <begin position="124"/>
        <end position="231"/>
    </location>
</feature>
<feature type="compositionally biased region" description="Low complexity" evidence="1">
    <location>
        <begin position="725"/>
        <end position="746"/>
    </location>
</feature>
<feature type="region of interest" description="Disordered" evidence="1">
    <location>
        <begin position="265"/>
        <end position="318"/>
    </location>
</feature>
<dbReference type="SUPFAM" id="SSF49452">
    <property type="entry name" value="Starch-binding domain-like"/>
    <property type="match status" value="1"/>
</dbReference>
<feature type="compositionally biased region" description="Low complexity" evidence="1">
    <location>
        <begin position="650"/>
        <end position="659"/>
    </location>
</feature>
<sequence length="791" mass="76255">MKLQQPLPAAARAGTSGAGGAATRGAGLVVSASAAALPPLPLLAAGRRRGAPQPCSSSSSSSSSSSGGGAGRRRPLQTPLTPQPTLLQPPAMPARQSVVVRFREDDKDAATRTGRPVPTAAPTTGTSQQQYVPVVLQYSKRCAYGQGYAVVGSVPELGAWDVARAVRMKWSEGDKWEAVVRLPVDVDVQYKYVLVRMNDGGLVCWEGAEQAGAAGASTAPMNNLCLRVKRGQGLLPGGLGVELQHSLPLEKCKVDGSLLGAATTTSAATPAATGTTANTGSPVGSGAVGDYATTTSGGGSGTSSTGTSGRRGGGGVVSGVVDMARGTLAAIESRIPGIGGGGSAGGASPEGSRTATPTPTTATTSGGSDEVSVPVGATGTTFTVPPATFPTTTAPIGGTGFDTTAATTSGTTTSGTTSGTTSPLLHPPLGDPFTTTADIGSPTAAASTMGHSTLYHPSTDTTTTFPTHTTTGPDSTTGTIPTTGSLYGTAPLNPATATGIPSPPIDAAGPTAAALPATFPAPVGTTLTPGGLGAADRVAAGGGGGGGGHTIGEVAAAANAPAHVHDLHAAPAAATDYSLQQPGSSRSPGGHPSSTITSTDLAASIIAAGPAAGAVSAAAMGLPADQAGNIPTIAPVAPPHSHSHSRSHSPQKQQGGSSSSRRHPDAAAAGDVGVGARSLAADAPPPPVTMAGAPAHVDDIAPTPYDLYSGSSTTTTGSGSGSSGITGSSATTTPAAADGTTTSGTAEQNVSGGGGGTNGTGPDGSSGGIGGIGGSIMGFGARLFRRDPPSS</sequence>
<keyword evidence="4" id="KW-1185">Reference proteome</keyword>
<name>A0A836B8E1_9CHLO</name>
<gene>
    <name evidence="3" type="ORF">HYH02_004651</name>
</gene>
<evidence type="ECO:0000313" key="4">
    <source>
        <dbReference type="Proteomes" id="UP000613740"/>
    </source>
</evidence>
<feature type="compositionally biased region" description="Low complexity" evidence="1">
    <location>
        <begin position="456"/>
        <end position="483"/>
    </location>
</feature>
<dbReference type="SMART" id="SM01065">
    <property type="entry name" value="CBM_2"/>
    <property type="match status" value="1"/>
</dbReference>
<feature type="compositionally biased region" description="Low complexity" evidence="1">
    <location>
        <begin position="56"/>
        <end position="65"/>
    </location>
</feature>
<dbReference type="Proteomes" id="UP000613740">
    <property type="component" value="Unassembled WGS sequence"/>
</dbReference>
<evidence type="ECO:0000256" key="1">
    <source>
        <dbReference type="SAM" id="MobiDB-lite"/>
    </source>
</evidence>
<accession>A0A836B8E1</accession>
<feature type="region of interest" description="Disordered" evidence="1">
    <location>
        <begin position="577"/>
        <end position="597"/>
    </location>
</feature>
<feature type="compositionally biased region" description="Gly residues" evidence="1">
    <location>
        <begin position="751"/>
        <end position="777"/>
    </location>
</feature>
<feature type="compositionally biased region" description="Low complexity" evidence="1">
    <location>
        <begin position="582"/>
        <end position="594"/>
    </location>
</feature>
<feature type="region of interest" description="Disordered" evidence="1">
    <location>
        <begin position="45"/>
        <end position="93"/>
    </location>
</feature>
<feature type="compositionally biased region" description="Low complexity" evidence="1">
    <location>
        <begin position="346"/>
        <end position="364"/>
    </location>
</feature>
<dbReference type="Pfam" id="PF00686">
    <property type="entry name" value="CBM_20"/>
    <property type="match status" value="1"/>
</dbReference>
<protein>
    <recommendedName>
        <fullName evidence="2">CBM20 domain-containing protein</fullName>
    </recommendedName>
</protein>
<feature type="region of interest" description="Disordered" evidence="1">
    <location>
        <begin position="334"/>
        <end position="511"/>
    </location>
</feature>
<dbReference type="InterPro" id="IPR013783">
    <property type="entry name" value="Ig-like_fold"/>
</dbReference>
<dbReference type="InterPro" id="IPR002044">
    <property type="entry name" value="CBM20"/>
</dbReference>
<evidence type="ECO:0000313" key="3">
    <source>
        <dbReference type="EMBL" id="KAG2450816.1"/>
    </source>
</evidence>
<dbReference type="PANTHER" id="PTHR15048:SF0">
    <property type="entry name" value="STARCH-BINDING DOMAIN-CONTAINING PROTEIN 1"/>
    <property type="match status" value="1"/>
</dbReference>
<feature type="compositionally biased region" description="Low complexity" evidence="1">
    <location>
        <begin position="76"/>
        <end position="89"/>
    </location>
</feature>
<feature type="region of interest" description="Disordered" evidence="1">
    <location>
        <begin position="1"/>
        <end position="23"/>
    </location>
</feature>
<dbReference type="GO" id="GO:0016020">
    <property type="term" value="C:membrane"/>
    <property type="evidence" value="ECO:0007669"/>
    <property type="project" value="TreeGrafter"/>
</dbReference>
<evidence type="ECO:0000259" key="2">
    <source>
        <dbReference type="PROSITE" id="PS51166"/>
    </source>
</evidence>
<dbReference type="PANTHER" id="PTHR15048">
    <property type="entry name" value="STARCH-BINDING DOMAIN-CONTAINING PROTEIN 1"/>
    <property type="match status" value="1"/>
</dbReference>
<dbReference type="InterPro" id="IPR013784">
    <property type="entry name" value="Carb-bd-like_fold"/>
</dbReference>
<feature type="compositionally biased region" description="Polar residues" evidence="1">
    <location>
        <begin position="433"/>
        <end position="451"/>
    </location>
</feature>
<dbReference type="EMBL" id="JAEHOD010000010">
    <property type="protein sequence ID" value="KAG2450816.1"/>
    <property type="molecule type" value="Genomic_DNA"/>
</dbReference>
<feature type="region of interest" description="Disordered" evidence="1">
    <location>
        <begin position="105"/>
        <end position="126"/>
    </location>
</feature>
<reference evidence="3" key="1">
    <citation type="journal article" date="2020" name="bioRxiv">
        <title>Comparative genomics of Chlamydomonas.</title>
        <authorList>
            <person name="Craig R.J."/>
            <person name="Hasan A.R."/>
            <person name="Ness R.W."/>
            <person name="Keightley P.D."/>
        </authorList>
    </citation>
    <scope>NUCLEOTIDE SEQUENCE</scope>
    <source>
        <strain evidence="3">CCAP 11/173</strain>
    </source>
</reference>
<feature type="compositionally biased region" description="Low complexity" evidence="1">
    <location>
        <begin position="666"/>
        <end position="676"/>
    </location>
</feature>
<feature type="compositionally biased region" description="Low complexity" evidence="1">
    <location>
        <begin position="265"/>
        <end position="282"/>
    </location>
</feature>
<comment type="caution">
    <text evidence="3">The sequence shown here is derived from an EMBL/GenBank/DDBJ whole genome shotgun (WGS) entry which is preliminary data.</text>
</comment>
<dbReference type="OrthoDB" id="549415at2759"/>
<dbReference type="GO" id="GO:2001070">
    <property type="term" value="F:starch binding"/>
    <property type="evidence" value="ECO:0007669"/>
    <property type="project" value="InterPro"/>
</dbReference>
<feature type="region of interest" description="Disordered" evidence="1">
    <location>
        <begin position="630"/>
        <end position="791"/>
    </location>
</feature>
<dbReference type="Gene3D" id="2.60.40.10">
    <property type="entry name" value="Immunoglobulins"/>
    <property type="match status" value="1"/>
</dbReference>
<proteinExistence type="predicted"/>
<feature type="compositionally biased region" description="Low complexity" evidence="1">
    <location>
        <begin position="373"/>
        <end position="422"/>
    </location>
</feature>
<dbReference type="PROSITE" id="PS51166">
    <property type="entry name" value="CBM20"/>
    <property type="match status" value="1"/>
</dbReference>
<dbReference type="AlphaFoldDB" id="A0A836B8E1"/>